<evidence type="ECO:0000256" key="4">
    <source>
        <dbReference type="ARBA" id="ARBA00023136"/>
    </source>
</evidence>
<keyword evidence="2" id="KW-0812">Transmembrane</keyword>
<evidence type="ECO:0000313" key="6">
    <source>
        <dbReference type="EMBL" id="ALO16411.1"/>
    </source>
</evidence>
<evidence type="ECO:0000256" key="2">
    <source>
        <dbReference type="ARBA" id="ARBA00022692"/>
    </source>
</evidence>
<name>A0A0S2I2J1_9BACT</name>
<evidence type="ECO:0000313" key="7">
    <source>
        <dbReference type="Proteomes" id="UP000064893"/>
    </source>
</evidence>
<dbReference type="InterPro" id="IPR007452">
    <property type="entry name" value="TamB_C"/>
</dbReference>
<keyword evidence="4" id="KW-0472">Membrane</keyword>
<reference evidence="6 7" key="1">
    <citation type="submission" date="2015-11" db="EMBL/GenBank/DDBJ databases">
        <title>Description and complete genome sequence of a novel strain predominating in hypersaline microbial mats and representing a new family of the Bacteriodetes phylum.</title>
        <authorList>
            <person name="Spring S."/>
            <person name="Bunk B."/>
            <person name="Sproer C."/>
            <person name="Klenk H.-P."/>
        </authorList>
    </citation>
    <scope>NUCLEOTIDE SEQUENCE [LARGE SCALE GENOMIC DNA]</scope>
    <source>
        <strain evidence="6 7">L21-Spi-D4</strain>
    </source>
</reference>
<keyword evidence="3" id="KW-1133">Transmembrane helix</keyword>
<evidence type="ECO:0000259" key="5">
    <source>
        <dbReference type="Pfam" id="PF04357"/>
    </source>
</evidence>
<organism evidence="6 7">
    <name type="scientific">Salinivirga cyanobacteriivorans</name>
    <dbReference type="NCBI Taxonomy" id="1307839"/>
    <lineage>
        <taxon>Bacteria</taxon>
        <taxon>Pseudomonadati</taxon>
        <taxon>Bacteroidota</taxon>
        <taxon>Bacteroidia</taxon>
        <taxon>Bacteroidales</taxon>
        <taxon>Salinivirgaceae</taxon>
        <taxon>Salinivirga</taxon>
    </lineage>
</organism>
<gene>
    <name evidence="6" type="ORF">L21SP5_02788</name>
</gene>
<accession>A0A0S2I2J1</accession>
<evidence type="ECO:0000256" key="3">
    <source>
        <dbReference type="ARBA" id="ARBA00022989"/>
    </source>
</evidence>
<dbReference type="EMBL" id="CP013118">
    <property type="protein sequence ID" value="ALO16411.1"/>
    <property type="molecule type" value="Genomic_DNA"/>
</dbReference>
<protein>
    <recommendedName>
        <fullName evidence="5">Translocation and assembly module TamB C-terminal domain-containing protein</fullName>
    </recommendedName>
</protein>
<dbReference type="Proteomes" id="UP000064893">
    <property type="component" value="Chromosome"/>
</dbReference>
<keyword evidence="7" id="KW-1185">Reference proteome</keyword>
<dbReference type="KEGG" id="blq:L21SP5_02788"/>
<evidence type="ECO:0000256" key="1">
    <source>
        <dbReference type="ARBA" id="ARBA00004167"/>
    </source>
</evidence>
<comment type="subcellular location">
    <subcellularLocation>
        <location evidence="1">Membrane</location>
        <topology evidence="1">Single-pass membrane protein</topology>
    </subcellularLocation>
</comment>
<dbReference type="GO" id="GO:0009306">
    <property type="term" value="P:protein secretion"/>
    <property type="evidence" value="ECO:0007669"/>
    <property type="project" value="InterPro"/>
</dbReference>
<dbReference type="PANTHER" id="PTHR36985:SF1">
    <property type="entry name" value="TRANSLOCATION AND ASSEMBLY MODULE SUBUNIT TAMB"/>
    <property type="match status" value="1"/>
</dbReference>
<sequence length="1456" mass="164606">MALLSSDLQTYVSKIAARQLSEMTNSKVEVAKVYYKPFTNLELHKIFVSDQNEDTLFFVNRLQTSINWINIKKLNIWLDEVNIDSAKIYFKQDSTGELNLNHFLSGLVGDTTKKDTSGSPFQLNISELNLNKSRFRLKSYQPKRQRFGVNYEDMYFQDINLNANNFKLINADISMDINHLAFNEQSGLQVDTLAGRYEMDTTNISLKNYLLRIDSTFIKAKYQKLVFEGFDQMSDFLNLVSIKSEITASRIRSRDIGWFVPEFKDLGLDLRLKGNISGPVSRLKGKNLEVALTDSTFLQTSFSINGLPDIENTFLYVNIHNLHGYRNDLKLIPMLADEDGQVPVPEQIAEFGFRGNISGFATDLITDGTISTSVGNIYTNLAYKQLEDKTIEIKGNFSAKRVAIDHLTGDYQMLGKTSLTSQINGTFYPERGFNAEVDSKINYFDFNKYRIQDININGELTDKAFDGDITVKDNALDMNFTGHFEYGTQMPAHRFLLNIHNVDFIALNLDQDSISRLSCDVMANVKGNDPNTITGSLNMLGLHFERDKNSIQFNELAIKADQQSYEKSLEIKSDFFNIDLTGHYNLTELSPAISQLVSQYAPGFAWDTTHVANTSTNFNLVVDMINIQPLIQLFVPNISISNNTRLTGKYNQAENLLLIEGASDRLEVAGMKLNKFNVRTFNAPNRIHATIASEKFNYTGDYALSNLKLNTILQPDSIDLNVNWDNSAQTDSAIYSGNINTGIYYESGDSVAFEDFTINLDPSYIVIADTLWSISKSQIDVDSTSYSFDNFTIENGFQFLKLQGTLSEKQADTLQVNANNINISPLNMFTKNMNLQLEGVLNADMKVSQIYSNPFIGSKIDLKKLTINKQLIGDTEISTEWDPFLEMIHLEWLSTIKETEVLNIIGDFDPATTRMNFRLFIDRFNLNILEPYLEGVLHDLEGLTTAEIILKGTTKEPEIQGVVIFDRTAFTLDYTQTRYEITDWFDIAPDAIYFNELRVTDKYDHYGHLDGKITHNNFRDIAVNLNFNSRNLMFLNTRREDNDMFFGTVFASGDTRLGGSLEDLDIEISMKTEENTKFFIPLESSEEVSEYDFIKFAYKDTTLNQTTSIETEEETTEDAMSINMNLNITPDAEVQIIFDSKIGDIIKSRGSADMNITMDESGDLSIYGDYNIEEGDYLFTLQDVFQKHLTIAKGSSLSWAGDPENAVVDIDAIYRVRRASVYDLTFNPDHQDLVVPVETHLLMTGGLESPQIGFNLDLPSTAEETQEQLNNLPQEDLNKQVLSLLVMNRFLPLPGAQTAAKTDDFGMESNASELLSNQVSNWLSQISGSVDIGFNYTPGDEVETQEYEVALSTQLLNNRVTIQSNVGVGGQQVNSTDETENTSNIAGDFQVDVKLNRTGKFRVKAYAKSNEDIYTEAESTQGVGIFYKEEFNTFGELWRRLFGEKPQEKADSTKTQ</sequence>
<dbReference type="Pfam" id="PF04357">
    <property type="entry name" value="TamB"/>
    <property type="match status" value="1"/>
</dbReference>
<dbReference type="STRING" id="1307839.L21SP5_02788"/>
<dbReference type="PANTHER" id="PTHR36985">
    <property type="entry name" value="TRANSLOCATION AND ASSEMBLY MODULE SUBUNIT TAMB"/>
    <property type="match status" value="1"/>
</dbReference>
<dbReference type="GO" id="GO:0005886">
    <property type="term" value="C:plasma membrane"/>
    <property type="evidence" value="ECO:0007669"/>
    <property type="project" value="InterPro"/>
</dbReference>
<feature type="domain" description="Translocation and assembly module TamB C-terminal" evidence="5">
    <location>
        <begin position="1001"/>
        <end position="1431"/>
    </location>
</feature>
<proteinExistence type="predicted"/>